<feature type="compositionally biased region" description="Low complexity" evidence="1">
    <location>
        <begin position="329"/>
        <end position="341"/>
    </location>
</feature>
<dbReference type="AlphaFoldDB" id="A0AA38LL73"/>
<dbReference type="GO" id="GO:0010073">
    <property type="term" value="P:meristem maintenance"/>
    <property type="evidence" value="ECO:0007669"/>
    <property type="project" value="InterPro"/>
</dbReference>
<organism evidence="4 5">
    <name type="scientific">Taxus chinensis</name>
    <name type="common">Chinese yew</name>
    <name type="synonym">Taxus wallichiana var. chinensis</name>
    <dbReference type="NCBI Taxonomy" id="29808"/>
    <lineage>
        <taxon>Eukaryota</taxon>
        <taxon>Viridiplantae</taxon>
        <taxon>Streptophyta</taxon>
        <taxon>Embryophyta</taxon>
        <taxon>Tracheophyta</taxon>
        <taxon>Spermatophyta</taxon>
        <taxon>Pinopsida</taxon>
        <taxon>Pinidae</taxon>
        <taxon>Conifers II</taxon>
        <taxon>Cupressales</taxon>
        <taxon>Taxaceae</taxon>
        <taxon>Taxus</taxon>
    </lineage>
</organism>
<sequence>MYRAHRHETWLAVLMMIGITCFALPDSEGGRFPRALMGVLHEMVEEHTCYAWAPVYLVQLYRELWGYRQMRRFRICSTFLLHCWAYEHIICIRPVGLPQQPGPQVIYRYGFQRWLGVVGQPRAVLAGQDVAYYRHLLEGVTALDIVWRPYRGHQPRGGARSQLRWIQYTFWIAGRRPGEGESSEESTAHTARLSGCYSREGPTQGTGAVVTGVACCCTGTDRCLTGAASPGTGAGTGIGTGTTTGIGTGTGTAQPQAPPPAPAQPQAQGVPVGQGPLLLGVGGPTPAAMVARAHYMEARAEAQYYQDILDGTEPDYQPYAAHRAKTSRSQRSQGGAATAGGSVTGRRREAAQGPAGRQAEGGGES</sequence>
<feature type="chain" id="PRO_5041386560" description="Aminotransferase-like plant mobile domain-containing protein" evidence="2">
    <location>
        <begin position="24"/>
        <end position="365"/>
    </location>
</feature>
<dbReference type="PANTHER" id="PTHR46033">
    <property type="entry name" value="PROTEIN MAIN-LIKE 2"/>
    <property type="match status" value="1"/>
</dbReference>
<feature type="compositionally biased region" description="Low complexity" evidence="1">
    <location>
        <begin position="264"/>
        <end position="278"/>
    </location>
</feature>
<protein>
    <recommendedName>
        <fullName evidence="3">Aminotransferase-like plant mobile domain-containing protein</fullName>
    </recommendedName>
</protein>
<dbReference type="InterPro" id="IPR019557">
    <property type="entry name" value="AminoTfrase-like_pln_mobile"/>
</dbReference>
<feature type="region of interest" description="Disordered" evidence="1">
    <location>
        <begin position="318"/>
        <end position="365"/>
    </location>
</feature>
<comment type="caution">
    <text evidence="4">The sequence shown here is derived from an EMBL/GenBank/DDBJ whole genome shotgun (WGS) entry which is preliminary data.</text>
</comment>
<keyword evidence="2" id="KW-0732">Signal</keyword>
<accession>A0AA38LL73</accession>
<dbReference type="Pfam" id="PF10536">
    <property type="entry name" value="PMD"/>
    <property type="match status" value="1"/>
</dbReference>
<feature type="region of interest" description="Disordered" evidence="1">
    <location>
        <begin position="228"/>
        <end position="278"/>
    </location>
</feature>
<dbReference type="Proteomes" id="UP000824469">
    <property type="component" value="Unassembled WGS sequence"/>
</dbReference>
<evidence type="ECO:0000259" key="3">
    <source>
        <dbReference type="Pfam" id="PF10536"/>
    </source>
</evidence>
<evidence type="ECO:0000313" key="5">
    <source>
        <dbReference type="Proteomes" id="UP000824469"/>
    </source>
</evidence>
<feature type="domain" description="Aminotransferase-like plant mobile" evidence="3">
    <location>
        <begin position="6"/>
        <end position="152"/>
    </location>
</feature>
<evidence type="ECO:0000256" key="2">
    <source>
        <dbReference type="SAM" id="SignalP"/>
    </source>
</evidence>
<gene>
    <name evidence="4" type="ORF">KI387_043778</name>
</gene>
<proteinExistence type="predicted"/>
<name>A0AA38LL73_TAXCH</name>
<evidence type="ECO:0000256" key="1">
    <source>
        <dbReference type="SAM" id="MobiDB-lite"/>
    </source>
</evidence>
<feature type="signal peptide" evidence="2">
    <location>
        <begin position="1"/>
        <end position="23"/>
    </location>
</feature>
<feature type="compositionally biased region" description="Gly residues" evidence="1">
    <location>
        <begin position="232"/>
        <end position="250"/>
    </location>
</feature>
<dbReference type="EMBL" id="JAHRHJ020000002">
    <property type="protein sequence ID" value="KAH9327844.1"/>
    <property type="molecule type" value="Genomic_DNA"/>
</dbReference>
<dbReference type="InterPro" id="IPR044824">
    <property type="entry name" value="MAIN-like"/>
</dbReference>
<reference evidence="4 5" key="1">
    <citation type="journal article" date="2021" name="Nat. Plants">
        <title>The Taxus genome provides insights into paclitaxel biosynthesis.</title>
        <authorList>
            <person name="Xiong X."/>
            <person name="Gou J."/>
            <person name="Liao Q."/>
            <person name="Li Y."/>
            <person name="Zhou Q."/>
            <person name="Bi G."/>
            <person name="Li C."/>
            <person name="Du R."/>
            <person name="Wang X."/>
            <person name="Sun T."/>
            <person name="Guo L."/>
            <person name="Liang H."/>
            <person name="Lu P."/>
            <person name="Wu Y."/>
            <person name="Zhang Z."/>
            <person name="Ro D.K."/>
            <person name="Shang Y."/>
            <person name="Huang S."/>
            <person name="Yan J."/>
        </authorList>
    </citation>
    <scope>NUCLEOTIDE SEQUENCE [LARGE SCALE GENOMIC DNA]</scope>
    <source>
        <strain evidence="4">Ta-2019</strain>
    </source>
</reference>
<keyword evidence="5" id="KW-1185">Reference proteome</keyword>
<dbReference type="PANTHER" id="PTHR46033:SF80">
    <property type="entry name" value="PROTEIN MAIN-LIKE 2-LIKE"/>
    <property type="match status" value="1"/>
</dbReference>
<evidence type="ECO:0000313" key="4">
    <source>
        <dbReference type="EMBL" id="KAH9327844.1"/>
    </source>
</evidence>